<dbReference type="GO" id="GO:0080162">
    <property type="term" value="P:endoplasmic reticulum to cytosol auxin transport"/>
    <property type="evidence" value="ECO:0007669"/>
    <property type="project" value="InterPro"/>
</dbReference>
<comment type="subcellular location">
    <subcellularLocation>
        <location evidence="1">Endoplasmic reticulum membrane</location>
        <topology evidence="1">Multi-pass membrane protein</topology>
    </subcellularLocation>
</comment>
<evidence type="ECO:0000256" key="2">
    <source>
        <dbReference type="ARBA" id="ARBA00022448"/>
    </source>
</evidence>
<keyword evidence="2" id="KW-0813">Transport</keyword>
<keyword evidence="12" id="KW-1185">Reference proteome</keyword>
<keyword evidence="6 10" id="KW-0472">Membrane</keyword>
<keyword evidence="7" id="KW-0927">Auxin signaling pathway</keyword>
<evidence type="ECO:0000256" key="8">
    <source>
        <dbReference type="ARBA" id="ARBA00025100"/>
    </source>
</evidence>
<accession>A0AAE1XSS8</accession>
<proteinExistence type="inferred from homology"/>
<keyword evidence="4" id="KW-0256">Endoplasmic reticulum</keyword>
<evidence type="ECO:0000256" key="6">
    <source>
        <dbReference type="ARBA" id="ARBA00023136"/>
    </source>
</evidence>
<gene>
    <name evidence="11" type="ORF">Salat_2516300</name>
</gene>
<evidence type="ECO:0000256" key="1">
    <source>
        <dbReference type="ARBA" id="ARBA00004477"/>
    </source>
</evidence>
<reference evidence="11" key="1">
    <citation type="submission" date="2020-06" db="EMBL/GenBank/DDBJ databases">
        <authorList>
            <person name="Li T."/>
            <person name="Hu X."/>
            <person name="Zhang T."/>
            <person name="Song X."/>
            <person name="Zhang H."/>
            <person name="Dai N."/>
            <person name="Sheng W."/>
            <person name="Hou X."/>
            <person name="Wei L."/>
        </authorList>
    </citation>
    <scope>NUCLEOTIDE SEQUENCE</scope>
    <source>
        <strain evidence="11">3651</strain>
        <tissue evidence="11">Leaf</tissue>
    </source>
</reference>
<dbReference type="GO" id="GO:0009734">
    <property type="term" value="P:auxin-activated signaling pathway"/>
    <property type="evidence" value="ECO:0007669"/>
    <property type="project" value="UniProtKB-KW"/>
</dbReference>
<dbReference type="InterPro" id="IPR045033">
    <property type="entry name" value="PILS1/3/4/5/7"/>
</dbReference>
<dbReference type="AlphaFoldDB" id="A0AAE1XSS8"/>
<comment type="similarity">
    <text evidence="9">Belongs to the auxin efflux carrier (TC 2.A.69.2) family.</text>
</comment>
<sequence>MGFLSLLKVASMPILQMLIISILGAFMATDYIKLLPSDARRSLNKLGAFFIWTHTFHLIRSASEKYRASLAPEESKKEPNKDLEANEKSLLLNAHIPSIQTKIGLKHNRTSWTQIMGILHQLRQELLAPPILAAIIGLIFGAVSWLRNLVVGENAPLRVISDSIKLLGYVKRLLSSLCCSN</sequence>
<feature type="transmembrane region" description="Helical" evidence="10">
    <location>
        <begin position="126"/>
        <end position="146"/>
    </location>
</feature>
<dbReference type="GO" id="GO:0005789">
    <property type="term" value="C:endoplasmic reticulum membrane"/>
    <property type="evidence" value="ECO:0007669"/>
    <property type="project" value="UniProtKB-SubCell"/>
</dbReference>
<evidence type="ECO:0000256" key="3">
    <source>
        <dbReference type="ARBA" id="ARBA00022692"/>
    </source>
</evidence>
<dbReference type="InterPro" id="IPR004776">
    <property type="entry name" value="Mem_transp_PIN-like"/>
</dbReference>
<evidence type="ECO:0000256" key="10">
    <source>
        <dbReference type="SAM" id="Phobius"/>
    </source>
</evidence>
<dbReference type="Pfam" id="PF03547">
    <property type="entry name" value="Mem_trans"/>
    <property type="match status" value="1"/>
</dbReference>
<evidence type="ECO:0000313" key="11">
    <source>
        <dbReference type="EMBL" id="KAK4416908.1"/>
    </source>
</evidence>
<dbReference type="EMBL" id="JACGWO010000010">
    <property type="protein sequence ID" value="KAK4416908.1"/>
    <property type="molecule type" value="Genomic_DNA"/>
</dbReference>
<name>A0AAE1XSS8_9LAMI</name>
<evidence type="ECO:0000313" key="12">
    <source>
        <dbReference type="Proteomes" id="UP001293254"/>
    </source>
</evidence>
<reference evidence="11" key="2">
    <citation type="journal article" date="2024" name="Plant">
        <title>Genomic evolution and insights into agronomic trait innovations of Sesamum species.</title>
        <authorList>
            <person name="Miao H."/>
            <person name="Wang L."/>
            <person name="Qu L."/>
            <person name="Liu H."/>
            <person name="Sun Y."/>
            <person name="Le M."/>
            <person name="Wang Q."/>
            <person name="Wei S."/>
            <person name="Zheng Y."/>
            <person name="Lin W."/>
            <person name="Duan Y."/>
            <person name="Cao H."/>
            <person name="Xiong S."/>
            <person name="Wang X."/>
            <person name="Wei L."/>
            <person name="Li C."/>
            <person name="Ma Q."/>
            <person name="Ju M."/>
            <person name="Zhao R."/>
            <person name="Li G."/>
            <person name="Mu C."/>
            <person name="Tian Q."/>
            <person name="Mei H."/>
            <person name="Zhang T."/>
            <person name="Gao T."/>
            <person name="Zhang H."/>
        </authorList>
    </citation>
    <scope>NUCLEOTIDE SEQUENCE</scope>
    <source>
        <strain evidence="11">3651</strain>
    </source>
</reference>
<dbReference type="PANTHER" id="PTHR31651:SF3">
    <property type="entry name" value="PROTEIN PIN-LIKES 7"/>
    <property type="match status" value="1"/>
</dbReference>
<comment type="function">
    <text evidence="8">Involved in cellular auxin homeostasis by regulating auxin metabolism. Regulates intracellular auxin accumulation at the endoplasmic reticulum and thus auxin availability for nuclear auxin signaling.</text>
</comment>
<comment type="caution">
    <text evidence="11">The sequence shown here is derived from an EMBL/GenBank/DDBJ whole genome shotgun (WGS) entry which is preliminary data.</text>
</comment>
<keyword evidence="5 10" id="KW-1133">Transmembrane helix</keyword>
<dbReference type="PANTHER" id="PTHR31651">
    <property type="match status" value="1"/>
</dbReference>
<feature type="transmembrane region" description="Helical" evidence="10">
    <location>
        <begin position="12"/>
        <end position="32"/>
    </location>
</feature>
<evidence type="ECO:0000256" key="7">
    <source>
        <dbReference type="ARBA" id="ARBA00023294"/>
    </source>
</evidence>
<organism evidence="11 12">
    <name type="scientific">Sesamum alatum</name>
    <dbReference type="NCBI Taxonomy" id="300844"/>
    <lineage>
        <taxon>Eukaryota</taxon>
        <taxon>Viridiplantae</taxon>
        <taxon>Streptophyta</taxon>
        <taxon>Embryophyta</taxon>
        <taxon>Tracheophyta</taxon>
        <taxon>Spermatophyta</taxon>
        <taxon>Magnoliopsida</taxon>
        <taxon>eudicotyledons</taxon>
        <taxon>Gunneridae</taxon>
        <taxon>Pentapetalae</taxon>
        <taxon>asterids</taxon>
        <taxon>lamiids</taxon>
        <taxon>Lamiales</taxon>
        <taxon>Pedaliaceae</taxon>
        <taxon>Sesamum</taxon>
    </lineage>
</organism>
<keyword evidence="3 10" id="KW-0812">Transmembrane</keyword>
<evidence type="ECO:0000256" key="9">
    <source>
        <dbReference type="ARBA" id="ARBA00025752"/>
    </source>
</evidence>
<dbReference type="Proteomes" id="UP001293254">
    <property type="component" value="Unassembled WGS sequence"/>
</dbReference>
<evidence type="ECO:0000256" key="5">
    <source>
        <dbReference type="ARBA" id="ARBA00022989"/>
    </source>
</evidence>
<evidence type="ECO:0000256" key="4">
    <source>
        <dbReference type="ARBA" id="ARBA00022824"/>
    </source>
</evidence>
<protein>
    <submittedName>
        <fullName evidence="11">Protein PIN-LIKES 7</fullName>
    </submittedName>
</protein>